<dbReference type="GeneID" id="8828284"/>
<accession>B5ICP8</accession>
<dbReference type="InterPro" id="IPR002774">
    <property type="entry name" value="Flagellin_arc-type"/>
</dbReference>
<keyword evidence="1" id="KW-0969">Cilium</keyword>
<dbReference type="GO" id="GO:0097588">
    <property type="term" value="P:archaeal or bacterial-type flagellum-dependent cell motility"/>
    <property type="evidence" value="ECO:0007669"/>
    <property type="project" value="InterPro"/>
</dbReference>
<dbReference type="OrthoDB" id="102632at2157"/>
<dbReference type="AlphaFoldDB" id="B5ICP8"/>
<dbReference type="EMBL" id="CP001941">
    <property type="protein sequence ID" value="ADD09130.1"/>
    <property type="molecule type" value="Genomic_DNA"/>
</dbReference>
<dbReference type="HOGENOM" id="CLU_051124_0_1_2"/>
<organism evidence="1 2">
    <name type="scientific">Aciduliprofundum boonei (strain DSM 19572 / T469)</name>
    <dbReference type="NCBI Taxonomy" id="439481"/>
    <lineage>
        <taxon>Archaea</taxon>
        <taxon>Methanobacteriati</taxon>
        <taxon>Thermoplasmatota</taxon>
        <taxon>DHVE2 group</taxon>
        <taxon>Candidatus Aciduliprofundum</taxon>
    </lineage>
</organism>
<protein>
    <submittedName>
        <fullName evidence="1">Flagellin</fullName>
    </submittedName>
</protein>
<dbReference type="PANTHER" id="PTHR35903">
    <property type="entry name" value="FLAGELLIN B1"/>
    <property type="match status" value="1"/>
</dbReference>
<dbReference type="Pfam" id="PF01917">
    <property type="entry name" value="Flagellin_arch-type"/>
    <property type="match status" value="1"/>
</dbReference>
<name>B5ICP8_ACIB4</name>
<evidence type="ECO:0000313" key="1">
    <source>
        <dbReference type="EMBL" id="ADD09130.1"/>
    </source>
</evidence>
<dbReference type="STRING" id="439481.Aboo_1322"/>
<dbReference type="Proteomes" id="UP000001400">
    <property type="component" value="Chromosome"/>
</dbReference>
<keyword evidence="1" id="KW-0282">Flagellum</keyword>
<dbReference type="RefSeq" id="WP_008083866.1">
    <property type="nucleotide sequence ID" value="NC_013926.1"/>
</dbReference>
<dbReference type="PANTHER" id="PTHR35903:SF1">
    <property type="entry name" value="FLAGELLIN B1"/>
    <property type="match status" value="1"/>
</dbReference>
<reference evidence="1" key="1">
    <citation type="submission" date="2010-02" db="EMBL/GenBank/DDBJ databases">
        <title>Complete sequence of Aciduliprofundum boonei T469.</title>
        <authorList>
            <consortium name="US DOE Joint Genome Institute"/>
            <person name="Lucas S."/>
            <person name="Copeland A."/>
            <person name="Lapidus A."/>
            <person name="Cheng J.-F."/>
            <person name="Bruce D."/>
            <person name="Goodwin L."/>
            <person name="Pitluck S."/>
            <person name="Saunders E."/>
            <person name="Detter J.C."/>
            <person name="Han C."/>
            <person name="Tapia R."/>
            <person name="Land M."/>
            <person name="Hauser L."/>
            <person name="Kyrpides N."/>
            <person name="Mikhailova N."/>
            <person name="Flores G."/>
            <person name="Reysenbach A.-L."/>
            <person name="Woyke T."/>
        </authorList>
    </citation>
    <scope>NUCLEOTIDE SEQUENCE</scope>
    <source>
        <strain evidence="1">T469</strain>
    </source>
</reference>
<dbReference type="eggNOG" id="arCOG01829">
    <property type="taxonomic scope" value="Archaea"/>
</dbReference>
<dbReference type="KEGG" id="abi:Aboo_1322"/>
<keyword evidence="1" id="KW-0966">Cell projection</keyword>
<gene>
    <name evidence="1" type="ordered locus">Aboo_1322</name>
</gene>
<sequence>MKRVMKREQGEFGIGSLIIFIAMIIVSAVTAVVLIQISYQLQQQAEDTGNVAIQDVSTGFKIISMGGYRYNDEWGTTPPYHDQIDWIDIKVSLIPGSPPVNLEDVILEVSDGQNSVDLVFNSSVSFDGGANPQGGAGVFGIRVIRDLSPKTLSNYVISAGDIVALSFNATANGLALLPQTYLSIKIIPKHGVSTFQQITTPSVYVSRYVELM</sequence>
<dbReference type="GO" id="GO:0005198">
    <property type="term" value="F:structural molecule activity"/>
    <property type="evidence" value="ECO:0007669"/>
    <property type="project" value="InterPro"/>
</dbReference>
<proteinExistence type="predicted"/>
<keyword evidence="2" id="KW-1185">Reference proteome</keyword>
<evidence type="ECO:0000313" key="2">
    <source>
        <dbReference type="Proteomes" id="UP000001400"/>
    </source>
</evidence>